<keyword evidence="3" id="KW-1185">Reference proteome</keyword>
<evidence type="ECO:0000313" key="2">
    <source>
        <dbReference type="EMBL" id="WQD36793.1"/>
    </source>
</evidence>
<organism evidence="2 3">
    <name type="scientific">Niabella yanshanensis</name>
    <dbReference type="NCBI Taxonomy" id="577386"/>
    <lineage>
        <taxon>Bacteria</taxon>
        <taxon>Pseudomonadati</taxon>
        <taxon>Bacteroidota</taxon>
        <taxon>Chitinophagia</taxon>
        <taxon>Chitinophagales</taxon>
        <taxon>Chitinophagaceae</taxon>
        <taxon>Niabella</taxon>
    </lineage>
</organism>
<dbReference type="InterPro" id="IPR025992">
    <property type="entry name" value="Haem-bd"/>
</dbReference>
<evidence type="ECO:0000259" key="1">
    <source>
        <dbReference type="Pfam" id="PF14376"/>
    </source>
</evidence>
<name>A0ABZ0W2D3_9BACT</name>
<accession>A0ABZ0W2D3</accession>
<dbReference type="RefSeq" id="WP_114790401.1">
    <property type="nucleotide sequence ID" value="NZ_CP139960.1"/>
</dbReference>
<feature type="domain" description="Haem-binding" evidence="1">
    <location>
        <begin position="1"/>
        <end position="33"/>
    </location>
</feature>
<dbReference type="Proteomes" id="UP001325680">
    <property type="component" value="Chromosome"/>
</dbReference>
<protein>
    <submittedName>
        <fullName evidence="2">Heme-binding domain-containing protein</fullName>
    </submittedName>
</protein>
<gene>
    <name evidence="2" type="ORF">U0035_14065</name>
</gene>
<dbReference type="EMBL" id="CP139960">
    <property type="protein sequence ID" value="WQD36793.1"/>
    <property type="molecule type" value="Genomic_DNA"/>
</dbReference>
<sequence length="36" mass="4389">METKEMPLPSYTLMHRNARLSEAQAKIWIDWIERQD</sequence>
<reference evidence="2 3" key="1">
    <citation type="submission" date="2023-12" db="EMBL/GenBank/DDBJ databases">
        <title>Genome sequencing and assembly of bacterial species from a model synthetic community.</title>
        <authorList>
            <person name="Hogle S.L."/>
        </authorList>
    </citation>
    <scope>NUCLEOTIDE SEQUENCE [LARGE SCALE GENOMIC DNA]</scope>
    <source>
        <strain evidence="2 3">HAMBI_3031</strain>
    </source>
</reference>
<dbReference type="Pfam" id="PF14376">
    <property type="entry name" value="Haem_bd"/>
    <property type="match status" value="1"/>
</dbReference>
<evidence type="ECO:0000313" key="3">
    <source>
        <dbReference type="Proteomes" id="UP001325680"/>
    </source>
</evidence>
<proteinExistence type="predicted"/>